<dbReference type="SMART" id="SM00474">
    <property type="entry name" value="35EXOc"/>
    <property type="match status" value="1"/>
</dbReference>
<feature type="compositionally biased region" description="Basic and acidic residues" evidence="6">
    <location>
        <begin position="754"/>
        <end position="765"/>
    </location>
</feature>
<keyword evidence="4" id="KW-0539">Nucleus</keyword>
<feature type="compositionally biased region" description="Basic and acidic residues" evidence="6">
    <location>
        <begin position="804"/>
        <end position="816"/>
    </location>
</feature>
<dbReference type="InterPro" id="IPR012337">
    <property type="entry name" value="RNaseH-like_sf"/>
</dbReference>
<dbReference type="GO" id="GO:0000175">
    <property type="term" value="F:3'-5'-RNA exonuclease activity"/>
    <property type="evidence" value="ECO:0007669"/>
    <property type="project" value="InterPro"/>
</dbReference>
<dbReference type="Proteomes" id="UP001165120">
    <property type="component" value="Unassembled WGS sequence"/>
</dbReference>
<protein>
    <submittedName>
        <fullName evidence="8">Unnamed protein product</fullName>
    </submittedName>
</protein>
<dbReference type="InterPro" id="IPR044876">
    <property type="entry name" value="HRDC_dom_sf"/>
</dbReference>
<evidence type="ECO:0000256" key="5">
    <source>
        <dbReference type="ARBA" id="ARBA00043957"/>
    </source>
</evidence>
<comment type="caution">
    <text evidence="8">The sequence shown here is derived from an EMBL/GenBank/DDBJ whole genome shotgun (WGS) entry which is preliminary data.</text>
</comment>
<feature type="compositionally biased region" description="Polar residues" evidence="6">
    <location>
        <begin position="861"/>
        <end position="872"/>
    </location>
</feature>
<dbReference type="InterPro" id="IPR036397">
    <property type="entry name" value="RNaseH_sf"/>
</dbReference>
<dbReference type="GO" id="GO:0071038">
    <property type="term" value="P:TRAMP-dependent tRNA surveillance pathway"/>
    <property type="evidence" value="ECO:0007669"/>
    <property type="project" value="TreeGrafter"/>
</dbReference>
<feature type="region of interest" description="Disordered" evidence="6">
    <location>
        <begin position="135"/>
        <end position="164"/>
    </location>
</feature>
<dbReference type="GO" id="GO:0071040">
    <property type="term" value="P:nuclear polyadenylation-dependent antisense transcript catabolic process"/>
    <property type="evidence" value="ECO:0007669"/>
    <property type="project" value="TreeGrafter"/>
</dbReference>
<dbReference type="SUPFAM" id="SSF53098">
    <property type="entry name" value="Ribonuclease H-like"/>
    <property type="match status" value="1"/>
</dbReference>
<reference evidence="8" key="1">
    <citation type="submission" date="2023-04" db="EMBL/GenBank/DDBJ databases">
        <title>Candida boidinii NBRC 10035.</title>
        <authorList>
            <person name="Ichikawa N."/>
            <person name="Sato H."/>
            <person name="Tonouchi N."/>
        </authorList>
    </citation>
    <scope>NUCLEOTIDE SEQUENCE</scope>
    <source>
        <strain evidence="8">NBRC 10035</strain>
    </source>
</reference>
<evidence type="ECO:0000313" key="8">
    <source>
        <dbReference type="EMBL" id="GME74666.1"/>
    </source>
</evidence>
<feature type="domain" description="3'-5' exonuclease" evidence="7">
    <location>
        <begin position="239"/>
        <end position="410"/>
    </location>
</feature>
<dbReference type="GO" id="GO:0000176">
    <property type="term" value="C:nuclear exosome (RNase complex)"/>
    <property type="evidence" value="ECO:0007669"/>
    <property type="project" value="InterPro"/>
</dbReference>
<dbReference type="SUPFAM" id="SSF47819">
    <property type="entry name" value="HRDC-like"/>
    <property type="match status" value="1"/>
</dbReference>
<dbReference type="InterPro" id="IPR045092">
    <property type="entry name" value="Rrp6-like"/>
</dbReference>
<dbReference type="InterPro" id="IPR010997">
    <property type="entry name" value="HRDC-like_sf"/>
</dbReference>
<evidence type="ECO:0000313" key="9">
    <source>
        <dbReference type="Proteomes" id="UP001165120"/>
    </source>
</evidence>
<evidence type="ECO:0000259" key="7">
    <source>
        <dbReference type="SMART" id="SM00474"/>
    </source>
</evidence>
<dbReference type="Pfam" id="PF08066">
    <property type="entry name" value="PMC2NT"/>
    <property type="match status" value="1"/>
</dbReference>
<dbReference type="AlphaFoldDB" id="A0A9W6T321"/>
<dbReference type="PANTHER" id="PTHR12124:SF47">
    <property type="entry name" value="EXOSOME COMPONENT 10"/>
    <property type="match status" value="1"/>
</dbReference>
<dbReference type="GO" id="GO:0005730">
    <property type="term" value="C:nucleolus"/>
    <property type="evidence" value="ECO:0007669"/>
    <property type="project" value="TreeGrafter"/>
</dbReference>
<sequence>MSNKKVDEVGTALVKAIRLSSALNSKDVNFYKQIDSDVKNSTEAAQLKLSQLLDKVLVSASSIIPDANPDDFSVSDTDSENQSWKIVSDVLDSIFENSEISIEDYVKYSKNNTSSHKHSNDNEGNNDDDLTYLEESERSGTASQVRKPHSINIAKPQTGFTDPLDRFDTTPFKPLITTKPNSLIPFNESTKLIEESENIPKHYENPYSYEIMNQEYPAWILDKNIETYKSIPWKESDEPKWIDHPDQLDELLTDLAKSKVIAVDLEHHDYRTYHGLTSLMQITTDSKHDYLIDTLSPELRPHLSQLNIVFTDPNIVKVFHGAFMDIIWLQRDLGIYVVSLFDTFHAAKELALGRYSLAFLLEKYVRFRTSKRWQLADWRIRPLSNEMRNYAKADTHFLIEVFYLLKNDILNNNNNDNSNESGNEKMSRVLYNSRKVSNRRFEFSTYRPSNSKNEVVSTNQSIPQTEEFNDLSFKNINRLYIANGINAIPWSNIEINNGIPMSKRPLLVALFKWRDDKARKEDESPRFIMSDYLLISLVHFFDINVEITESSVLQVINSNSKFGGSSYIRSYIRELTVLIKDVFDKINKEDIENWNNNINNNGDSIYKEEDSNKTGNSYDDINDIYNSVRDTEQLEADFNELSNKFKKEVLGINTSNNNDDDEERDDSGDKMSTIGGNSKYDSAIFGVEYTDNGGIKYTDSNLLKKRLQYAIEVFTNEDTDLTLNGSEIIKEDNNTTESTIESETPADVSPELSIAERAKEEDRSEIITLRRPNNRNNSQRKSKSKMNNKNSGKTQGIDTEFDSNADKLDLTSKKVLTEPVSEQDQRKKKNNTKKRSFDPYAAIDQSNSNVPMLKRKKAQDFSKNMTFTKKRK</sequence>
<dbReference type="Gene3D" id="3.30.420.10">
    <property type="entry name" value="Ribonuclease H-like superfamily/Ribonuclease H"/>
    <property type="match status" value="1"/>
</dbReference>
<dbReference type="EMBL" id="BSXN01001834">
    <property type="protein sequence ID" value="GME74666.1"/>
    <property type="molecule type" value="Genomic_DNA"/>
</dbReference>
<comment type="subcellular location">
    <subcellularLocation>
        <location evidence="1">Nucleus</location>
    </subcellularLocation>
</comment>
<accession>A0A9W6T321</accession>
<dbReference type="Gene3D" id="1.10.150.80">
    <property type="entry name" value="HRDC domain"/>
    <property type="match status" value="1"/>
</dbReference>
<evidence type="ECO:0000256" key="3">
    <source>
        <dbReference type="ARBA" id="ARBA00022835"/>
    </source>
</evidence>
<gene>
    <name evidence="8" type="ORF">Cboi02_000449300</name>
</gene>
<feature type="region of interest" description="Disordered" evidence="6">
    <location>
        <begin position="111"/>
        <end position="130"/>
    </location>
</feature>
<dbReference type="GO" id="GO:0071037">
    <property type="term" value="P:nuclear polyadenylation-dependent snRNA catabolic process"/>
    <property type="evidence" value="ECO:0007669"/>
    <property type="project" value="TreeGrafter"/>
</dbReference>
<keyword evidence="3" id="KW-0271">Exosome</keyword>
<dbReference type="Pfam" id="PF00570">
    <property type="entry name" value="HRDC"/>
    <property type="match status" value="1"/>
</dbReference>
<dbReference type="InterPro" id="IPR012588">
    <property type="entry name" value="Exosome-assoc_fac_Rrp6_N"/>
</dbReference>
<evidence type="ECO:0000256" key="2">
    <source>
        <dbReference type="ARBA" id="ARBA00022552"/>
    </source>
</evidence>
<organism evidence="8 9">
    <name type="scientific">Candida boidinii</name>
    <name type="common">Yeast</name>
    <dbReference type="NCBI Taxonomy" id="5477"/>
    <lineage>
        <taxon>Eukaryota</taxon>
        <taxon>Fungi</taxon>
        <taxon>Dikarya</taxon>
        <taxon>Ascomycota</taxon>
        <taxon>Saccharomycotina</taxon>
        <taxon>Pichiomycetes</taxon>
        <taxon>Pichiales</taxon>
        <taxon>Pichiaceae</taxon>
        <taxon>Ogataea</taxon>
        <taxon>Ogataea/Candida clade</taxon>
    </lineage>
</organism>
<dbReference type="GO" id="GO:0071051">
    <property type="term" value="P:poly(A)-dependent snoRNA 3'-end processing"/>
    <property type="evidence" value="ECO:0007669"/>
    <property type="project" value="TreeGrafter"/>
</dbReference>
<dbReference type="GO" id="GO:0071044">
    <property type="term" value="P:histone mRNA catabolic process"/>
    <property type="evidence" value="ECO:0007669"/>
    <property type="project" value="TreeGrafter"/>
</dbReference>
<dbReference type="GO" id="GO:0000166">
    <property type="term" value="F:nucleotide binding"/>
    <property type="evidence" value="ECO:0007669"/>
    <property type="project" value="InterPro"/>
</dbReference>
<evidence type="ECO:0000256" key="6">
    <source>
        <dbReference type="SAM" id="MobiDB-lite"/>
    </source>
</evidence>
<dbReference type="GO" id="GO:0071036">
    <property type="term" value="P:nuclear polyadenylation-dependent snoRNA catabolic process"/>
    <property type="evidence" value="ECO:0007669"/>
    <property type="project" value="TreeGrafter"/>
</dbReference>
<keyword evidence="2" id="KW-0698">rRNA processing</keyword>
<evidence type="ECO:0000256" key="4">
    <source>
        <dbReference type="ARBA" id="ARBA00023242"/>
    </source>
</evidence>
<feature type="region of interest" description="Disordered" evidence="6">
    <location>
        <begin position="725"/>
        <end position="872"/>
    </location>
</feature>
<dbReference type="GO" id="GO:0000467">
    <property type="term" value="P:exonucleolytic trimming to generate mature 3'-end of 5.8S rRNA from tricistronic rRNA transcript (SSU-rRNA, 5.8S rRNA, LSU-rRNA)"/>
    <property type="evidence" value="ECO:0007669"/>
    <property type="project" value="InterPro"/>
</dbReference>
<dbReference type="InterPro" id="IPR002121">
    <property type="entry name" value="HRDC_dom"/>
</dbReference>
<dbReference type="GO" id="GO:0003727">
    <property type="term" value="F:single-stranded RNA binding"/>
    <property type="evidence" value="ECO:0007669"/>
    <property type="project" value="TreeGrafter"/>
</dbReference>
<dbReference type="PANTHER" id="PTHR12124">
    <property type="entry name" value="POLYMYOSITIS/SCLERODERMA AUTOANTIGEN-RELATED"/>
    <property type="match status" value="1"/>
</dbReference>
<keyword evidence="9" id="KW-1185">Reference proteome</keyword>
<dbReference type="GO" id="GO:0071039">
    <property type="term" value="P:nuclear polyadenylation-dependent CUT catabolic process"/>
    <property type="evidence" value="ECO:0007669"/>
    <property type="project" value="TreeGrafter"/>
</dbReference>
<dbReference type="GO" id="GO:0071035">
    <property type="term" value="P:nuclear polyadenylation-dependent rRNA catabolic process"/>
    <property type="evidence" value="ECO:0007669"/>
    <property type="project" value="TreeGrafter"/>
</dbReference>
<name>A0A9W6T321_CANBO</name>
<evidence type="ECO:0000256" key="1">
    <source>
        <dbReference type="ARBA" id="ARBA00004123"/>
    </source>
</evidence>
<comment type="similarity">
    <text evidence="5">Belongs to the exosome component 10/RRP6 family.</text>
</comment>
<dbReference type="Pfam" id="PF01612">
    <property type="entry name" value="DNA_pol_A_exo1"/>
    <property type="match status" value="1"/>
</dbReference>
<feature type="region of interest" description="Disordered" evidence="6">
    <location>
        <begin position="652"/>
        <end position="675"/>
    </location>
</feature>
<proteinExistence type="inferred from homology"/>
<dbReference type="InterPro" id="IPR002562">
    <property type="entry name" value="3'-5'_exonuclease_dom"/>
</dbReference>